<dbReference type="Gene3D" id="3.40.830.10">
    <property type="entry name" value="LigB-like"/>
    <property type="match status" value="1"/>
</dbReference>
<dbReference type="Pfam" id="PF01875">
    <property type="entry name" value="Memo"/>
    <property type="match status" value="1"/>
</dbReference>
<proteinExistence type="inferred from homology"/>
<dbReference type="AlphaFoldDB" id="A0A7D3Y1I8"/>
<dbReference type="InterPro" id="IPR027623">
    <property type="entry name" value="AmmeMemoSam_A"/>
</dbReference>
<name>A0A7D3Y1I8_9BACT</name>
<evidence type="ECO:0000256" key="1">
    <source>
        <dbReference type="ARBA" id="ARBA00006315"/>
    </source>
</evidence>
<dbReference type="InterPro" id="IPR002737">
    <property type="entry name" value="MEMO1_fam"/>
</dbReference>
<keyword evidence="5" id="KW-1185">Reference proteome</keyword>
<dbReference type="NCBIfam" id="TIGR00296">
    <property type="entry name" value="TIGR00296 family protein"/>
    <property type="match status" value="1"/>
</dbReference>
<dbReference type="InterPro" id="IPR002733">
    <property type="entry name" value="AMMECR1_domain"/>
</dbReference>
<evidence type="ECO:0000256" key="2">
    <source>
        <dbReference type="HAMAP-Rule" id="MF_00055"/>
    </source>
</evidence>
<evidence type="ECO:0000259" key="3">
    <source>
        <dbReference type="PROSITE" id="PS51112"/>
    </source>
</evidence>
<dbReference type="HAMAP" id="MF_00055">
    <property type="entry name" value="MEMO1"/>
    <property type="match status" value="1"/>
</dbReference>
<dbReference type="InterPro" id="IPR027485">
    <property type="entry name" value="AMMECR1_N"/>
</dbReference>
<comment type="similarity">
    <text evidence="1 2">Belongs to the MEMO1 family.</text>
</comment>
<dbReference type="NCBIfam" id="TIGR04336">
    <property type="entry name" value="AmmeMemoSam_B"/>
    <property type="match status" value="1"/>
</dbReference>
<dbReference type="Gene3D" id="3.30.1490.150">
    <property type="entry name" value="Hypothetical protein ph0010, domain 2"/>
    <property type="match status" value="1"/>
</dbReference>
<protein>
    <recommendedName>
        <fullName evidence="2">MEMO1 family protein FHG85_10545</fullName>
    </recommendedName>
</protein>
<reference evidence="4 5" key="1">
    <citation type="submission" date="2019-07" db="EMBL/GenBank/DDBJ databases">
        <title>Thalassofilum flectens gen. nov., sp. nov., a novel moderate thermophilic anaerobe from a shallow sea hot spring in Kunashir Island (Russia), representing a new family in the order Bacteroidales, and proposal of Thalassofilacea fam. nov.</title>
        <authorList>
            <person name="Kochetkova T.V."/>
            <person name="Podosokorskaya O.A."/>
            <person name="Novikov A."/>
            <person name="Elcheninov A.G."/>
            <person name="Toshchakov S.V."/>
            <person name="Kublanov I.V."/>
        </authorList>
    </citation>
    <scope>NUCLEOTIDE SEQUENCE [LARGE SCALE GENOMIC DNA]</scope>
    <source>
        <strain evidence="4 5">38-H</strain>
    </source>
</reference>
<sequence length="479" mass="53598">MNKPNQLDRQPAVAGQFYPDSKALLEKELKSYFDSAKQTLAEQPLALIVPHAGYVFSGLVAASGYRQLDRNKKYKHIFLIGSSHTMFFNGAAVYTKGAFITPLGRIPIDPLAEKLVKENSILTDNPEPHLKEHSLEVQLPFLQYWLKKEFSIIPIVIGGESQTTPTLLAEALEPYFTPDNLFIISSDFSHYPSYDDAKKTDDDMAHAIATNSPVEFMKAKIRNENAGIDDLATAMCGWTSGLTLLKITENKPQISYKTIMYRNSGDSPYGGKDRVVGYWAIAAVQQVTQGNEFNLTDSDKHELLILARKTITNHLNGRPLYTPDEAKLSDALKTNAGAFVTLHNHGRLRGCIGNFSTSTPLYRVVMAMAISAATEDYRFESVTAEELKDIDIEISVLTPMKRINHVEEIELGRHGIYIKKGIHSGTFLPQVAKETNWSLQEFLGHCARDKAGIGWDGWRDAEIYTYEAIVFDEKQMGLR</sequence>
<dbReference type="Pfam" id="PF01871">
    <property type="entry name" value="AMMECR1"/>
    <property type="match status" value="1"/>
</dbReference>
<dbReference type="PANTHER" id="PTHR11060:SF0">
    <property type="entry name" value="PROTEIN MEMO1"/>
    <property type="match status" value="1"/>
</dbReference>
<dbReference type="InterPro" id="IPR036071">
    <property type="entry name" value="AMMECR1_dom_sf"/>
</dbReference>
<dbReference type="CDD" id="cd07361">
    <property type="entry name" value="MEMO_like"/>
    <property type="match status" value="1"/>
</dbReference>
<dbReference type="Proteomes" id="UP000500961">
    <property type="component" value="Chromosome"/>
</dbReference>
<dbReference type="Gene3D" id="3.30.700.20">
    <property type="entry name" value="Hypothetical protein ph0010, domain 1"/>
    <property type="match status" value="1"/>
</dbReference>
<dbReference type="PANTHER" id="PTHR11060">
    <property type="entry name" value="PROTEIN MEMO1"/>
    <property type="match status" value="1"/>
</dbReference>
<dbReference type="KEGG" id="ttz:FHG85_10545"/>
<dbReference type="InterPro" id="IPR023473">
    <property type="entry name" value="AMMECR1"/>
</dbReference>
<dbReference type="PROSITE" id="PS51112">
    <property type="entry name" value="AMMECR1"/>
    <property type="match status" value="1"/>
</dbReference>
<dbReference type="SUPFAM" id="SSF143447">
    <property type="entry name" value="AMMECR1-like"/>
    <property type="match status" value="1"/>
</dbReference>
<gene>
    <name evidence="4" type="primary">amrB</name>
    <name evidence="4" type="ORF">FHG85_10545</name>
</gene>
<dbReference type="NCBIfam" id="TIGR04335">
    <property type="entry name" value="AmmeMemoSam_A"/>
    <property type="match status" value="1"/>
</dbReference>
<dbReference type="EMBL" id="CP041345">
    <property type="protein sequence ID" value="QKG81253.1"/>
    <property type="molecule type" value="Genomic_DNA"/>
</dbReference>
<evidence type="ECO:0000313" key="4">
    <source>
        <dbReference type="EMBL" id="QKG81253.1"/>
    </source>
</evidence>
<accession>A0A7D3Y1I8</accession>
<organism evidence="4 5">
    <name type="scientific">Tenuifilum thalassicum</name>
    <dbReference type="NCBI Taxonomy" id="2590900"/>
    <lineage>
        <taxon>Bacteria</taxon>
        <taxon>Pseudomonadati</taxon>
        <taxon>Bacteroidota</taxon>
        <taxon>Bacteroidia</taxon>
        <taxon>Bacteroidales</taxon>
        <taxon>Tenuifilaceae</taxon>
        <taxon>Tenuifilum</taxon>
    </lineage>
</organism>
<feature type="domain" description="AMMECR1" evidence="3">
    <location>
        <begin position="298"/>
        <end position="479"/>
    </location>
</feature>
<evidence type="ECO:0000313" key="5">
    <source>
        <dbReference type="Proteomes" id="UP000500961"/>
    </source>
</evidence>